<dbReference type="Gene3D" id="3.30.1120.100">
    <property type="match status" value="1"/>
</dbReference>
<evidence type="ECO:0000256" key="13">
    <source>
        <dbReference type="ARBA" id="ARBA00048572"/>
    </source>
</evidence>
<evidence type="ECO:0000256" key="16">
    <source>
        <dbReference type="PIRSR" id="PIRSR005562-1"/>
    </source>
</evidence>
<organism evidence="18 19">
    <name type="scientific">Pestalotiopsis fici (strain W106-1 / CGMCC3.15140)</name>
    <dbReference type="NCBI Taxonomy" id="1229662"/>
    <lineage>
        <taxon>Eukaryota</taxon>
        <taxon>Fungi</taxon>
        <taxon>Dikarya</taxon>
        <taxon>Ascomycota</taxon>
        <taxon>Pezizomycotina</taxon>
        <taxon>Sordariomycetes</taxon>
        <taxon>Xylariomycetidae</taxon>
        <taxon>Amphisphaeriales</taxon>
        <taxon>Sporocadaceae</taxon>
        <taxon>Pestalotiopsis</taxon>
    </lineage>
</organism>
<name>W3XEQ3_PESFW</name>
<dbReference type="PIRSF" id="PIRSF005562">
    <property type="entry name" value="FAS_yeast_beta"/>
    <property type="match status" value="1"/>
</dbReference>
<keyword evidence="4 15" id="KW-0378">Hydrolase</keyword>
<dbReference type="GO" id="GO:0016297">
    <property type="term" value="F:fatty acyl-[ACP] hydrolase activity"/>
    <property type="evidence" value="ECO:0007669"/>
    <property type="project" value="UniProtKB-EC"/>
</dbReference>
<dbReference type="Gene3D" id="6.10.60.10">
    <property type="match status" value="1"/>
</dbReference>
<keyword evidence="8" id="KW-0456">Lyase</keyword>
<comment type="catalytic activity">
    <reaction evidence="11">
        <text>holo-[ACP] + malonyl-CoA = malonyl-[ACP] + CoA</text>
        <dbReference type="Rhea" id="RHEA:41792"/>
        <dbReference type="Rhea" id="RHEA-COMP:9623"/>
        <dbReference type="Rhea" id="RHEA-COMP:9685"/>
        <dbReference type="ChEBI" id="CHEBI:57287"/>
        <dbReference type="ChEBI" id="CHEBI:57384"/>
        <dbReference type="ChEBI" id="CHEBI:64479"/>
        <dbReference type="ChEBI" id="CHEBI:78449"/>
        <dbReference type="EC" id="2.3.1.39"/>
    </reaction>
</comment>
<evidence type="ECO:0000256" key="6">
    <source>
        <dbReference type="ARBA" id="ARBA00023002"/>
    </source>
</evidence>
<keyword evidence="5 15" id="KW-0521">NADP</keyword>
<dbReference type="InterPro" id="IPR040883">
    <property type="entry name" value="FAS_meander"/>
</dbReference>
<dbReference type="KEGG" id="pfy:PFICI_02555"/>
<dbReference type="GO" id="GO:0004312">
    <property type="term" value="F:fatty acid synthase activity"/>
    <property type="evidence" value="ECO:0007669"/>
    <property type="project" value="InterPro"/>
</dbReference>
<dbReference type="InterPro" id="IPR050830">
    <property type="entry name" value="Fungal_FAS"/>
</dbReference>
<dbReference type="Gene3D" id="3.10.129.10">
    <property type="entry name" value="Hotdog Thioesterase"/>
    <property type="match status" value="1"/>
</dbReference>
<feature type="active site" description="For acetyltransferase activity" evidence="16">
    <location>
        <position position="141"/>
    </location>
</feature>
<dbReference type="Pfam" id="PF01575">
    <property type="entry name" value="MaoC_dehydratas"/>
    <property type="match status" value="1"/>
</dbReference>
<dbReference type="InterPro" id="IPR013565">
    <property type="entry name" value="Fas1/AflB-like_central"/>
</dbReference>
<dbReference type="GO" id="GO:0006633">
    <property type="term" value="P:fatty acid biosynthetic process"/>
    <property type="evidence" value="ECO:0007669"/>
    <property type="project" value="InterPro"/>
</dbReference>
<reference evidence="19" key="1">
    <citation type="journal article" date="2015" name="BMC Genomics">
        <title>Genomic and transcriptomic analysis of the endophytic fungus Pestalotiopsis fici reveals its lifestyle and high potential for synthesis of natural products.</title>
        <authorList>
            <person name="Wang X."/>
            <person name="Zhang X."/>
            <person name="Liu L."/>
            <person name="Xiang M."/>
            <person name="Wang W."/>
            <person name="Sun X."/>
            <person name="Che Y."/>
            <person name="Guo L."/>
            <person name="Liu G."/>
            <person name="Guo L."/>
            <person name="Wang C."/>
            <person name="Yin W.B."/>
            <person name="Stadler M."/>
            <person name="Zhang X."/>
            <person name="Liu X."/>
        </authorList>
    </citation>
    <scope>NUCLEOTIDE SEQUENCE [LARGE SCALE GENOMIC DNA]</scope>
    <source>
        <strain evidence="19">W106-1 / CGMCC3.15140</strain>
    </source>
</reference>
<dbReference type="GO" id="GO:0004321">
    <property type="term" value="F:fatty-acyl-CoA synthase activity"/>
    <property type="evidence" value="ECO:0007669"/>
    <property type="project" value="UniProtKB-EC"/>
</dbReference>
<comment type="catalytic activity">
    <reaction evidence="1">
        <text>a (3R)-hydroxyacyl-[ACP] = a (2E)-enoyl-[ACP] + H2O</text>
        <dbReference type="Rhea" id="RHEA:13097"/>
        <dbReference type="Rhea" id="RHEA-COMP:9925"/>
        <dbReference type="Rhea" id="RHEA-COMP:9945"/>
        <dbReference type="ChEBI" id="CHEBI:15377"/>
        <dbReference type="ChEBI" id="CHEBI:78784"/>
        <dbReference type="ChEBI" id="CHEBI:78827"/>
        <dbReference type="EC" id="4.2.1.59"/>
    </reaction>
</comment>
<dbReference type="PANTHER" id="PTHR10982:SF21">
    <property type="entry name" value="FATTY ACID SYNTHASE SUBUNIT BETA"/>
    <property type="match status" value="1"/>
</dbReference>
<evidence type="ECO:0000256" key="5">
    <source>
        <dbReference type="ARBA" id="ARBA00022857"/>
    </source>
</evidence>
<dbReference type="InterPro" id="IPR001227">
    <property type="entry name" value="Ac_transferase_dom_sf"/>
</dbReference>
<evidence type="ECO:0000256" key="2">
    <source>
        <dbReference type="ARBA" id="ARBA00010009"/>
    </source>
</evidence>
<dbReference type="Gene3D" id="6.20.240.10">
    <property type="match status" value="1"/>
</dbReference>
<dbReference type="Pfam" id="PF00698">
    <property type="entry name" value="Acyl_transf_1"/>
    <property type="match status" value="1"/>
</dbReference>
<dbReference type="Pfam" id="PF17951">
    <property type="entry name" value="FAS_meander"/>
    <property type="match status" value="1"/>
</dbReference>
<dbReference type="GO" id="GO:0004313">
    <property type="term" value="F:[acyl-carrier-protein] S-acetyltransferase activity"/>
    <property type="evidence" value="ECO:0007669"/>
    <property type="project" value="UniProtKB-EC"/>
</dbReference>
<dbReference type="InParanoid" id="W3XEQ3"/>
<comment type="catalytic activity">
    <reaction evidence="14">
        <text>holo-[ACP] + acetyl-CoA = acetyl-[ACP] + CoA</text>
        <dbReference type="Rhea" id="RHEA:41788"/>
        <dbReference type="Rhea" id="RHEA-COMP:9621"/>
        <dbReference type="Rhea" id="RHEA-COMP:9685"/>
        <dbReference type="ChEBI" id="CHEBI:57287"/>
        <dbReference type="ChEBI" id="CHEBI:57288"/>
        <dbReference type="ChEBI" id="CHEBI:64479"/>
        <dbReference type="ChEBI" id="CHEBI:78446"/>
        <dbReference type="EC" id="2.3.1.38"/>
    </reaction>
</comment>
<dbReference type="Pfam" id="PF08354">
    <property type="entry name" value="Fas1-AflB-like_hel"/>
    <property type="match status" value="1"/>
</dbReference>
<dbReference type="Gene3D" id="6.10.140.1400">
    <property type="match status" value="1"/>
</dbReference>
<keyword evidence="3 15" id="KW-0808">Transferase</keyword>
<dbReference type="SUPFAM" id="SSF52151">
    <property type="entry name" value="FabD/lysophospholipase-like"/>
    <property type="match status" value="2"/>
</dbReference>
<feature type="domain" description="Malonyl-CoA:ACP transacylase (MAT)" evidence="17">
    <location>
        <begin position="1525"/>
        <end position="1907"/>
    </location>
</feature>
<dbReference type="GO" id="GO:0005835">
    <property type="term" value="C:fatty acid synthase complex"/>
    <property type="evidence" value="ECO:0007669"/>
    <property type="project" value="UniProtKB-UniRule"/>
</dbReference>
<comment type="catalytic activity">
    <reaction evidence="12">
        <text>(9Z)-octadecenoyl-[ACP] + H2O = (9Z)-octadecenoate + holo-[ACP] + H(+)</text>
        <dbReference type="Rhea" id="RHEA:15057"/>
        <dbReference type="Rhea" id="RHEA-COMP:9685"/>
        <dbReference type="Rhea" id="RHEA-COMP:9924"/>
        <dbReference type="ChEBI" id="CHEBI:15377"/>
        <dbReference type="ChEBI" id="CHEBI:15378"/>
        <dbReference type="ChEBI" id="CHEBI:30823"/>
        <dbReference type="ChEBI" id="CHEBI:64479"/>
        <dbReference type="ChEBI" id="CHEBI:78783"/>
        <dbReference type="EC" id="3.1.2.14"/>
    </reaction>
</comment>
<evidence type="ECO:0000256" key="4">
    <source>
        <dbReference type="ARBA" id="ARBA00022801"/>
    </source>
</evidence>
<evidence type="ECO:0000259" key="17">
    <source>
        <dbReference type="SMART" id="SM00827"/>
    </source>
</evidence>
<dbReference type="InterPro" id="IPR032088">
    <property type="entry name" value="SAT"/>
</dbReference>
<dbReference type="InterPro" id="IPR016452">
    <property type="entry name" value="Fas1/AflB-like"/>
</dbReference>
<dbReference type="EMBL" id="KI912110">
    <property type="protein sequence ID" value="ETS84530.1"/>
    <property type="molecule type" value="Genomic_DNA"/>
</dbReference>
<accession>W3XEQ3</accession>
<dbReference type="Gene3D" id="3.40.366.10">
    <property type="entry name" value="Malonyl-Coenzyme A Acyl Carrier Protein, domain 2"/>
    <property type="match status" value="3"/>
</dbReference>
<dbReference type="CDD" id="cd03447">
    <property type="entry name" value="FAS_MaoC"/>
    <property type="match status" value="1"/>
</dbReference>
<evidence type="ECO:0000256" key="7">
    <source>
        <dbReference type="ARBA" id="ARBA00023027"/>
    </source>
</evidence>
<dbReference type="eggNOG" id="ENOG502QQJX">
    <property type="taxonomic scope" value="Eukaryota"/>
</dbReference>
<gene>
    <name evidence="18" type="ORF">PFICI_02555</name>
</gene>
<dbReference type="Proteomes" id="UP000030651">
    <property type="component" value="Unassembled WGS sequence"/>
</dbReference>
<evidence type="ECO:0000256" key="11">
    <source>
        <dbReference type="ARBA" id="ARBA00048462"/>
    </source>
</evidence>
<dbReference type="Pfam" id="PF16073">
    <property type="entry name" value="SAT"/>
    <property type="match status" value="1"/>
</dbReference>
<evidence type="ECO:0000256" key="1">
    <source>
        <dbReference type="ARBA" id="ARBA00001055"/>
    </source>
</evidence>
<dbReference type="GO" id="GO:0004318">
    <property type="term" value="F:enoyl-[acyl-carrier-protein] reductase (NADH) activity"/>
    <property type="evidence" value="ECO:0007669"/>
    <property type="project" value="UniProtKB-UniRule"/>
</dbReference>
<dbReference type="InterPro" id="IPR016035">
    <property type="entry name" value="Acyl_Trfase/lysoPLipase"/>
</dbReference>
<evidence type="ECO:0000256" key="3">
    <source>
        <dbReference type="ARBA" id="ARBA00022679"/>
    </source>
</evidence>
<dbReference type="OrthoDB" id="5417908at2759"/>
<dbReference type="GO" id="GO:0004314">
    <property type="term" value="F:[acyl-carrier-protein] S-malonyltransferase activity"/>
    <property type="evidence" value="ECO:0007669"/>
    <property type="project" value="UniProtKB-EC"/>
</dbReference>
<dbReference type="FunFam" id="3.40.366.10:FF:000006">
    <property type="entry name" value="Fatty acid synthase beta subunit dehydratase"/>
    <property type="match status" value="1"/>
</dbReference>
<dbReference type="SUPFAM" id="SSF51395">
    <property type="entry name" value="FMN-linked oxidoreductases"/>
    <property type="match status" value="1"/>
</dbReference>
<comment type="catalytic activity">
    <reaction evidence="10">
        <text>acetyl-CoA + n malonyl-CoA + 2n NADPH + 4n H(+) = a long-chain-acyl-CoA + n CoA + n CO2 + 2n NADP(+).</text>
        <dbReference type="EC" id="2.3.1.86"/>
    </reaction>
</comment>
<dbReference type="InterPro" id="IPR013785">
    <property type="entry name" value="Aldolase_TIM"/>
</dbReference>
<dbReference type="Gene3D" id="2.40.128.700">
    <property type="match status" value="1"/>
</dbReference>
<dbReference type="GO" id="GO:0019171">
    <property type="term" value="F:(3R)-hydroxyacyl-[acyl-carrier-protein] dehydratase activity"/>
    <property type="evidence" value="ECO:0007669"/>
    <property type="project" value="UniProtKB-EC"/>
</dbReference>
<comment type="similarity">
    <text evidence="2 15">Belongs to the fungal fatty acid synthetase subunit beta family.</text>
</comment>
<evidence type="ECO:0000256" key="9">
    <source>
        <dbReference type="ARBA" id="ARBA00023268"/>
    </source>
</evidence>
<proteinExistence type="inferred from homology"/>
<dbReference type="SUPFAM" id="SSF54637">
    <property type="entry name" value="Thioesterase/thiol ester dehydrase-isomerase"/>
    <property type="match status" value="2"/>
</dbReference>
<keyword evidence="9" id="KW-0511">Multifunctional enzyme</keyword>
<keyword evidence="6 15" id="KW-0560">Oxidoreductase</keyword>
<dbReference type="PANTHER" id="PTHR10982">
    <property type="entry name" value="MALONYL COA-ACYL CARRIER PROTEIN TRANSACYLASE"/>
    <property type="match status" value="1"/>
</dbReference>
<dbReference type="Gene3D" id="1.20.930.70">
    <property type="match status" value="1"/>
</dbReference>
<dbReference type="HOGENOM" id="CLU_000114_5_0_1"/>
<dbReference type="SMART" id="SM00827">
    <property type="entry name" value="PKS_AT"/>
    <property type="match status" value="1"/>
</dbReference>
<keyword evidence="7 15" id="KW-0520">NAD</keyword>
<dbReference type="InterPro" id="IPR002539">
    <property type="entry name" value="MaoC-like_dom"/>
</dbReference>
<evidence type="ECO:0000256" key="15">
    <source>
        <dbReference type="PIRNR" id="PIRNR005562"/>
    </source>
</evidence>
<dbReference type="GeneID" id="19267568"/>
<dbReference type="STRING" id="1229662.W3XEQ3"/>
<evidence type="ECO:0000313" key="18">
    <source>
        <dbReference type="EMBL" id="ETS84530.1"/>
    </source>
</evidence>
<evidence type="ECO:0000256" key="10">
    <source>
        <dbReference type="ARBA" id="ARBA00048237"/>
    </source>
</evidence>
<evidence type="ECO:0000256" key="8">
    <source>
        <dbReference type="ARBA" id="ARBA00023239"/>
    </source>
</evidence>
<sequence>MIPSSTQRRTSALLRAQADGKAQIHGVFGGQGNNKNYFEEIRTIFSTHESAIRDLIEPLGHTLQVLSQDARVSEQYPEGLDVMRWLEDPETTPSADYLIAAPLSFPLIGLLQLAHLKAICIDLDASPKDFPAVFEALAGHSQGVVVAAAVSTASSWPEYFTAAIKAVTVLFWIGARSQQAFSQDSLPEDKAAQLEADGHGNPTPMLSVSNITQQYLEASLKRLNQSIPDSNHAYISLINSVSNFVVSGPVRTLAALIQFMRAGAAKEGQSQARIPFSQRKPSPNFRFLPITIPCHCQLLDTAVPLIDSDLSGITIKSVDLKVPVNKMLDDSSLASSGLSMTKGNDNLVPVLTRLITSQTVNWAGINLQGATHIIDFGPGASAGVGALTHRNVIGSGARVIVAGKTEKSQGSELGSLHELLTQHDEELVWTSKWSENHRVSLVETSSGKMVASKLSRLLGLPPFFVAGMTPTTIHPEFVAAVMHAGYHVEFAAGGYHNAESLRKALYKLRDLMPAGRGITINVIYVSPKAIAWQIPFIRQLRAEGFPLTGMTVGGGVPSPDVATEYITTLGLEHISFKPGSTASIRQVVEIAKRNPTFPVLLQWTGGRGGGHHSAEDFHVPILETYAEIRACSNISLVAGSGFGCAEDVVPYMTGKWSLAYGRKASMPFDGAMFGSRVMTCAEAKTSPGAKAAIVAAAGVEDKEWEGTYKGATGGIISVVSEMGEPIHVVATRGALFWNEMDKTVFSLDKKKRVPVLTAKKDHIIAKLNADFQRPWFGRKADGTVCDIAQMTYAEVAQRLINLMTVGGHRWIDGSYMRFVADILVRMEERFSTVDADASLIPDAELRVSPVATTNAIIKSLPAASNTLISSEDVDFFTQLCRRPGQKPVPFIPALDEHFETWFKKDSLWQSEDLESVVGQDAGRTFILHGPVATRQVGKVDEPVADVLNGINNGVINHLGNASANTPIPFEESLQSSASDNATMRQVVEGSMDTSLLTGADVRELLCQQSTWASALFSSRFVVRGHDLIENPIRKLFSTLKVDSIAVKANSVSLFADDKVILLISKVDKQLQVLPFTYITSEDKPITMALRFEYRPETSYAPIWEVMEDRNERICTMYRQLWQGGAASASKSHSSHDAAVFEDGFVVDESRVKAFNRAIGYSKVHREEKVPMDFAIVASWSPICKALLQDPIQGDVLNLVHLSNAYTANGNIEPLKMGEEIATRAFVSSITIEDSGKVVEVACELRRGSRGPLVLTVQSRFLFRGSYDDFSSTFSRKVETPYELQMSSEADVGVLASKKWFILDDNSKLDYMNLTDLTLEFHLQTFTRWETKSTYKSVDTSGKVFVRSEAGELTRVGFVKHHAGESRNNAVISYLSRRGRVVDAQQKHKLSGAAPEAPAHVSEIRIPASNEAYSRASGDFNPIHTSPLFAQLVDLPGTITHGMYCSAAVRQEVEKYTAGGNPRRIRSYDVSFVGMVLPNDTLEVSLRHSGMQNGLKSYDITVSKQQSGEKVLTGTTLIAQPSTTVVFTGQGSQEKGMGMDLYASSPVAKAIWDKADAYFIAQFGLSILDIVRNNPKEIKVHFGGVKGRMLRQNYLSMYYETPAATKHGKPERRPIFPSITEHSASFIHSSPKGLLFATQFAQPALTIMEMAAFKDMQSSGVVDSDCQFAGHSLGEYSALASIVDFMPFENLLHVVFCRGMTMQGAVERDSKGRSAFSMVAVDPSRVRRELTDSALRELIVNIQSKTGLFVEIVNLNIRNGQYVCAGELRALDLLQKVCDDIKALPSFSQPTEQSLAVIARRAPAYDSIVPQDVVLERGAATVPLAGVDVPFHSSFLRPRMEAFRRVLLDSLDAARLRPERLVGKYVPNVTGTPFAIDRDYFESVLEITKSERVRAVLDNWDDWMARAQNQRVAVA</sequence>
<evidence type="ECO:0000256" key="14">
    <source>
        <dbReference type="ARBA" id="ARBA00048835"/>
    </source>
</evidence>
<dbReference type="RefSeq" id="XP_007829327.1">
    <property type="nucleotide sequence ID" value="XM_007831136.1"/>
</dbReference>
<dbReference type="Pfam" id="PF22235">
    <property type="entry name" value="FAS1_thioest_ins"/>
    <property type="match status" value="1"/>
</dbReference>
<protein>
    <recommendedName>
        <fullName evidence="17">Malonyl-CoA:ACP transacylase (MAT) domain-containing protein</fullName>
    </recommendedName>
</protein>
<dbReference type="InterPro" id="IPR014043">
    <property type="entry name" value="Acyl_transferase_dom"/>
</dbReference>
<dbReference type="PRINTS" id="PR01483">
    <property type="entry name" value="FASYNTHASE"/>
</dbReference>
<dbReference type="InterPro" id="IPR003965">
    <property type="entry name" value="Fatty_acid_synthase"/>
</dbReference>
<evidence type="ECO:0000313" key="19">
    <source>
        <dbReference type="Proteomes" id="UP000030651"/>
    </source>
</evidence>
<keyword evidence="19" id="KW-1185">Reference proteome</keyword>
<dbReference type="FunFam" id="3.20.20.70:FF:000078">
    <property type="entry name" value="Fatty acid synthase beta subunit dehydratase"/>
    <property type="match status" value="1"/>
</dbReference>
<evidence type="ECO:0000256" key="12">
    <source>
        <dbReference type="ARBA" id="ARBA00048536"/>
    </source>
</evidence>
<feature type="active site" description="For malonyltransferase activity" evidence="16">
    <location>
        <position position="1671"/>
    </location>
</feature>
<dbReference type="Gene3D" id="3.20.20.70">
    <property type="entry name" value="Aldolase class I"/>
    <property type="match status" value="1"/>
</dbReference>
<comment type="catalytic activity">
    <reaction evidence="13">
        <text>a 2,3-saturated acyl-[ACP] + NAD(+) = a (2E)-enoyl-[ACP] + NADH + H(+)</text>
        <dbReference type="Rhea" id="RHEA:10240"/>
        <dbReference type="Rhea" id="RHEA-COMP:9925"/>
        <dbReference type="Rhea" id="RHEA-COMP:9926"/>
        <dbReference type="ChEBI" id="CHEBI:15378"/>
        <dbReference type="ChEBI" id="CHEBI:57540"/>
        <dbReference type="ChEBI" id="CHEBI:57945"/>
        <dbReference type="ChEBI" id="CHEBI:78784"/>
        <dbReference type="ChEBI" id="CHEBI:78785"/>
        <dbReference type="EC" id="1.3.1.9"/>
    </reaction>
</comment>
<dbReference type="InterPro" id="IPR029069">
    <property type="entry name" value="HotDog_dom_sf"/>
</dbReference>